<evidence type="ECO:0000313" key="2">
    <source>
        <dbReference type="EMBL" id="AOZ08031.1"/>
    </source>
</evidence>
<keyword evidence="3" id="KW-1185">Reference proteome</keyword>
<dbReference type="InterPro" id="IPR025411">
    <property type="entry name" value="DUF4136"/>
</dbReference>
<sequence>MVLLGTLWLGGCASTVTSEVTAFKQAGWQNDAPRTYAFDTEKAQQDQLDRLTYQQWLAETLAPLGFSQVSRAQARYLVGMSYEAAPGLVRVVDTAYPDPWYGPWGPYWGPYAAYRPWGPWGPGYWPPATVVRDVPVTVATLSVVFKEAAGGRPVYQVTARQQTEGGSLQSAMPYLIRSAFANFPADDGRPRRVTLPLDKADR</sequence>
<dbReference type="EMBL" id="CP017754">
    <property type="protein sequence ID" value="AOZ08031.1"/>
    <property type="molecule type" value="Genomic_DNA"/>
</dbReference>
<proteinExistence type="predicted"/>
<organism evidence="2 3">
    <name type="scientific">Cupriavidus malaysiensis</name>
    <dbReference type="NCBI Taxonomy" id="367825"/>
    <lineage>
        <taxon>Bacteria</taxon>
        <taxon>Pseudomonadati</taxon>
        <taxon>Pseudomonadota</taxon>
        <taxon>Betaproteobacteria</taxon>
        <taxon>Burkholderiales</taxon>
        <taxon>Burkholderiaceae</taxon>
        <taxon>Cupriavidus</taxon>
    </lineage>
</organism>
<evidence type="ECO:0000313" key="3">
    <source>
        <dbReference type="Proteomes" id="UP000177515"/>
    </source>
</evidence>
<name>A0ABM6F8R4_9BURK</name>
<feature type="domain" description="DUF4136" evidence="1">
    <location>
        <begin position="29"/>
        <end position="184"/>
    </location>
</feature>
<gene>
    <name evidence="2" type="ORF">BKK80_06980</name>
</gene>
<evidence type="ECO:0000259" key="1">
    <source>
        <dbReference type="Pfam" id="PF13590"/>
    </source>
</evidence>
<dbReference type="Pfam" id="PF13590">
    <property type="entry name" value="DUF4136"/>
    <property type="match status" value="1"/>
</dbReference>
<dbReference type="Proteomes" id="UP000177515">
    <property type="component" value="Chromosome 1"/>
</dbReference>
<reference evidence="2 3" key="1">
    <citation type="submission" date="2016-10" db="EMBL/GenBank/DDBJ databases">
        <title>Complete genome sequences of three Cupriavidus strains isolated from various Malaysian environments.</title>
        <authorList>
            <person name="Abdullah A.A.-A."/>
            <person name="Shafie N.A.H."/>
            <person name="Lau N.S."/>
        </authorList>
    </citation>
    <scope>NUCLEOTIDE SEQUENCE [LARGE SCALE GENOMIC DNA]</scope>
    <source>
        <strain evidence="2 3">USMAA1020</strain>
    </source>
</reference>
<dbReference type="RefSeq" id="WP_071016210.1">
    <property type="nucleotide sequence ID" value="NZ_CP017754.1"/>
</dbReference>
<protein>
    <recommendedName>
        <fullName evidence="1">DUF4136 domain-containing protein</fullName>
    </recommendedName>
</protein>
<dbReference type="Gene3D" id="3.30.160.670">
    <property type="match status" value="1"/>
</dbReference>
<accession>A0ABM6F8R4</accession>